<protein>
    <recommendedName>
        <fullName evidence="3">Phlebovirus glycoprotein G2 fusion domain-containing protein</fullName>
    </recommendedName>
</protein>
<dbReference type="InParanoid" id="G0PNV8"/>
<evidence type="ECO:0000313" key="5">
    <source>
        <dbReference type="Proteomes" id="UP000008068"/>
    </source>
</evidence>
<gene>
    <name evidence="4" type="ORF">CAEBREN_32419</name>
</gene>
<dbReference type="Pfam" id="PF07245">
    <property type="entry name" value="Phlebovirus_G2"/>
    <property type="match status" value="1"/>
</dbReference>
<name>G0PNV8_CAEBE</name>
<dbReference type="STRING" id="135651.G0PNV8"/>
<reference evidence="5" key="1">
    <citation type="submission" date="2011-07" db="EMBL/GenBank/DDBJ databases">
        <authorList>
            <consortium name="Caenorhabditis brenneri Sequencing and Analysis Consortium"/>
            <person name="Wilson R.K."/>
        </authorList>
    </citation>
    <scope>NUCLEOTIDE SEQUENCE [LARGE SCALE GENOMIC DNA]</scope>
    <source>
        <strain evidence="5">PB2801</strain>
    </source>
</reference>
<feature type="compositionally biased region" description="Acidic residues" evidence="1">
    <location>
        <begin position="86"/>
        <end position="99"/>
    </location>
</feature>
<accession>G0PNV8</accession>
<dbReference type="InterPro" id="IPR009878">
    <property type="entry name" value="Phlebovirus_G2_fusion"/>
</dbReference>
<dbReference type="Proteomes" id="UP000008068">
    <property type="component" value="Unassembled WGS sequence"/>
</dbReference>
<feature type="compositionally biased region" description="Low complexity" evidence="1">
    <location>
        <begin position="296"/>
        <end position="321"/>
    </location>
</feature>
<feature type="compositionally biased region" description="Basic and acidic residues" evidence="1">
    <location>
        <begin position="36"/>
        <end position="56"/>
    </location>
</feature>
<feature type="region of interest" description="Disordered" evidence="1">
    <location>
        <begin position="293"/>
        <end position="321"/>
    </location>
</feature>
<evidence type="ECO:0000313" key="4">
    <source>
        <dbReference type="EMBL" id="EGT46036.1"/>
    </source>
</evidence>
<keyword evidence="2" id="KW-1133">Transmembrane helix</keyword>
<dbReference type="eggNOG" id="KOG4818">
    <property type="taxonomic scope" value="Eukaryota"/>
</dbReference>
<keyword evidence="2" id="KW-0812">Transmembrane</keyword>
<proteinExistence type="predicted"/>
<dbReference type="Gene3D" id="2.60.40.3770">
    <property type="match status" value="1"/>
</dbReference>
<feature type="domain" description="Phlebovirus glycoprotein G2 fusion" evidence="3">
    <location>
        <begin position="375"/>
        <end position="685"/>
    </location>
</feature>
<dbReference type="HOGENOM" id="CLU_329068_0_0_1"/>
<sequence>MSTTLPRITITFPPAVTLENDVNPILQEVVIGNAPKTEEHKRSATKEKSTLKHIDSKTTAQMTTEPIETTTTLITTEVTSLTEISEASEEEEESSEEGFSDFQELKHESKSKIECAKHGVSVIENDKVDNKTSTICTEGFCTYKVFVNQKKVDVLIPPEYTTHKHTVTWKKLFEGKFILIEKECPAQDYCSKLNKYFDCIICTSFILNSHCHLKYTILVFTFLLLIPLKLATTYFNRKKISLLLRSIFCRNSLRTTRNLPESIEMQPLQRNRRQLSIPRGTRTINLVRSVAERIMPNRNTPRNQQNQNTENTPRPTSLLPTPRKRTFEIETTVEDGREVTRVIKTSSRTPSPPIITLATIITLFAIIVTATADVCDKTVPISHEEELCDDQNNCRLERTEDIYFTPQSRTACLQLHTKQKVLLKFKLSIDHLFRTCRKGPILYTKNVTIHSDSAKRCHGMGECVDRKCLDVGPQSKLIEFPEGNKYPGKTYCERSCGTLWCRCLLPTPGCLFYRNYAIPTNDDLFEMYTCESWTERVKMSTSITVNNQKTKDSFLLGLGDENRLKYDDDNTKITVRLLEIGETTGLSVLGKKFIQKGEKIALVQTVDEIYPLECDETGSCQYRETCQCRNAEDTAICDCREPDLYKILDNKRDNLPIITERYHLSTTPDNTPAIKMRHNTLHIQISLENIYHTSAAESKIDCSIKDVTTFKGCYNCLKGASQNITCTSKQETHAKLTCGDDHFIDLLTCDKKGIVNEIHRQFNESKITGKCQVLCGSKNNSVTVEGKLDYVSHPSLLEYLNKVMKSETKITDIHPNLIPDVGGFLDNIYTGLMEIILGLICFTVIAAIIYLCCIPCCISLIKPRGAHLPLPTN</sequence>
<evidence type="ECO:0000256" key="2">
    <source>
        <dbReference type="SAM" id="Phobius"/>
    </source>
</evidence>
<dbReference type="AlphaFoldDB" id="G0PNV8"/>
<feature type="transmembrane region" description="Helical" evidence="2">
    <location>
        <begin position="835"/>
        <end position="861"/>
    </location>
</feature>
<evidence type="ECO:0000259" key="3">
    <source>
        <dbReference type="Pfam" id="PF07245"/>
    </source>
</evidence>
<feature type="region of interest" description="Disordered" evidence="1">
    <location>
        <begin position="33"/>
        <end position="60"/>
    </location>
</feature>
<dbReference type="EMBL" id="GL382448">
    <property type="protein sequence ID" value="EGT46036.1"/>
    <property type="molecule type" value="Genomic_DNA"/>
</dbReference>
<keyword evidence="2" id="KW-0472">Membrane</keyword>
<feature type="region of interest" description="Disordered" evidence="1">
    <location>
        <begin position="82"/>
        <end position="103"/>
    </location>
</feature>
<keyword evidence="5" id="KW-1185">Reference proteome</keyword>
<dbReference type="OrthoDB" id="5825988at2759"/>
<evidence type="ECO:0000256" key="1">
    <source>
        <dbReference type="SAM" id="MobiDB-lite"/>
    </source>
</evidence>
<organism evidence="5">
    <name type="scientific">Caenorhabditis brenneri</name>
    <name type="common">Nematode worm</name>
    <dbReference type="NCBI Taxonomy" id="135651"/>
    <lineage>
        <taxon>Eukaryota</taxon>
        <taxon>Metazoa</taxon>
        <taxon>Ecdysozoa</taxon>
        <taxon>Nematoda</taxon>
        <taxon>Chromadorea</taxon>
        <taxon>Rhabditida</taxon>
        <taxon>Rhabditina</taxon>
        <taxon>Rhabditomorpha</taxon>
        <taxon>Rhabditoidea</taxon>
        <taxon>Rhabditidae</taxon>
        <taxon>Peloderinae</taxon>
        <taxon>Caenorhabditis</taxon>
    </lineage>
</organism>